<organism evidence="1 2">
    <name type="scientific">Acropora cervicornis</name>
    <name type="common">Staghorn coral</name>
    <dbReference type="NCBI Taxonomy" id="6130"/>
    <lineage>
        <taxon>Eukaryota</taxon>
        <taxon>Metazoa</taxon>
        <taxon>Cnidaria</taxon>
        <taxon>Anthozoa</taxon>
        <taxon>Hexacorallia</taxon>
        <taxon>Scleractinia</taxon>
        <taxon>Astrocoeniina</taxon>
        <taxon>Acroporidae</taxon>
        <taxon>Acropora</taxon>
    </lineage>
</organism>
<reference evidence="1" key="2">
    <citation type="journal article" date="2023" name="Science">
        <title>Genomic signatures of disease resistance in endangered staghorn corals.</title>
        <authorList>
            <person name="Vollmer S.V."/>
            <person name="Selwyn J.D."/>
            <person name="Despard B.A."/>
            <person name="Roesel C.L."/>
        </authorList>
    </citation>
    <scope>NUCLEOTIDE SEQUENCE</scope>
    <source>
        <strain evidence="1">K2</strain>
    </source>
</reference>
<dbReference type="EMBL" id="JARQWQ010000080">
    <property type="protein sequence ID" value="KAK2553147.1"/>
    <property type="molecule type" value="Genomic_DNA"/>
</dbReference>
<evidence type="ECO:0000313" key="1">
    <source>
        <dbReference type="EMBL" id="KAK2553147.1"/>
    </source>
</evidence>
<protein>
    <submittedName>
        <fullName evidence="1">Peptidase M20 domain-containing protein 2</fullName>
    </submittedName>
</protein>
<evidence type="ECO:0000313" key="2">
    <source>
        <dbReference type="Proteomes" id="UP001249851"/>
    </source>
</evidence>
<gene>
    <name evidence="1" type="ORF">P5673_025604</name>
</gene>
<name>A0AAD9Q1P7_ACRCE</name>
<dbReference type="Gene3D" id="3.30.70.360">
    <property type="match status" value="1"/>
</dbReference>
<sequence>MNILASTRCKVSMVWQTPVCSDMEHNETLAKLYQENEESIGKAYPNGEPCVMSTDMGDVSHVIPFIHRMYAIGATAYDSVTAIDVLCNTDLITKLCSDFGKTHDLKPSK</sequence>
<accession>A0AAD9Q1P7</accession>
<reference evidence="1" key="1">
    <citation type="journal article" date="2023" name="G3 (Bethesda)">
        <title>Whole genome assembly and annotation of the endangered Caribbean coral Acropora cervicornis.</title>
        <authorList>
            <person name="Selwyn J.D."/>
            <person name="Vollmer S.V."/>
        </authorList>
    </citation>
    <scope>NUCLEOTIDE SEQUENCE</scope>
    <source>
        <strain evidence="1">K2</strain>
    </source>
</reference>
<dbReference type="AlphaFoldDB" id="A0AAD9Q1P7"/>
<keyword evidence="2" id="KW-1185">Reference proteome</keyword>
<dbReference type="Gene3D" id="3.40.630.10">
    <property type="entry name" value="Zn peptidases"/>
    <property type="match status" value="1"/>
</dbReference>
<proteinExistence type="predicted"/>
<comment type="caution">
    <text evidence="1">The sequence shown here is derived from an EMBL/GenBank/DDBJ whole genome shotgun (WGS) entry which is preliminary data.</text>
</comment>
<dbReference type="Proteomes" id="UP001249851">
    <property type="component" value="Unassembled WGS sequence"/>
</dbReference>